<sequence length="1042" mass="115703">MLADNGRDFASFQLFVDFFEVLEKEMKDSKGEKDVPDSLRGEAVFACFPAYNQRMLGTDWDEDDLSDYGKLIAEAKKLAAKTQTNIITEPAGGPPAWQTATTNNITQTKKAAVVKQEAAFVGGAGFPPRGRNRGRGRGRGSSGAGRGRGHGGQERGQEMNPNDCPKCGRVGEHDPEWLEKNDCPGKTHTCEICGNYGHRPRVCRKKGDTANTPLASTSNSKEASIHRGDVEGCKLLEVVALDDSMARQPTTLNMRRMVKGAHLTNMRLAHKKAEKKIRISRLACIAQKCKVRGVGWQVLFVMVYLTYDPVPYLMRQDDAEGETILRKEGKESYVVVRDARGFLAEILVDNPRGDGRTTNLPFTDVIVPRTDEVTAAMRDKGSVWAMGLRTIGFEELRAEHRRFRHQQPYTIPPSSEESSQNVFLPAPPVQGEASNEGVHGHASGRGVQQANEQAAVPEQHGADMLPASQECYTGILVQGRNNQLIPMAMTEKAFKRTVPVFSLSKQPDGTWNFSGISLNVRKADVLRYFEIVEGRIPSAIEAQISPPLLLQVGGCQAPAQREGDGDREGRDESPDGRDHKPKHSDNEDSLFGENFLAPDALTGGQLGGNNKHAQGGGPPGADLRDEPPVDNVFFLAPPHDCLGLDPEHPLTVPDDFKQGSTQTPALPEEVERGDFDEAYRDEWLKNIVGKGVLGRVVDRKEVDSVMRMGWRLTWKEKETKQAEKEKEENRQKEGKAGIDRQSGRQADGSQGDREAQQPRKYKGRKGRMKKNEPRQARPENRKLKARCFGKGFTDKRAVDTYVGTPSVWAILMFCIFSLTFCLFCFAEDISGAFLTAPDKNEKRAAVIIPDWLPHIPAKNPYEDMNDRDYETLRKAALEIKPGELRLVEKGLYGMPCSGNIFDESLAGVQGEVGYERVETGVAVKRGQAGEPAVGVQINWIDDVFGARRDRKETAEEIAFLRSRFEWGHLSELPSDASIKYAGMDFSFFNETVEVSQNSYSRGVNTDALWRTIEEKRKEREVKATKLKPATEMEKEGGLEPLM</sequence>
<feature type="compositionally biased region" description="Basic and acidic residues" evidence="1">
    <location>
        <begin position="769"/>
        <end position="782"/>
    </location>
</feature>
<feature type="compositionally biased region" description="Basic residues" evidence="1">
    <location>
        <begin position="759"/>
        <end position="768"/>
    </location>
</feature>
<organism evidence="2">
    <name type="scientific">Chromera velia CCMP2878</name>
    <dbReference type="NCBI Taxonomy" id="1169474"/>
    <lineage>
        <taxon>Eukaryota</taxon>
        <taxon>Sar</taxon>
        <taxon>Alveolata</taxon>
        <taxon>Colpodellida</taxon>
        <taxon>Chromeraceae</taxon>
        <taxon>Chromera</taxon>
    </lineage>
</organism>
<feature type="region of interest" description="Disordered" evidence="1">
    <location>
        <begin position="1020"/>
        <end position="1042"/>
    </location>
</feature>
<feature type="region of interest" description="Disordered" evidence="1">
    <location>
        <begin position="554"/>
        <end position="627"/>
    </location>
</feature>
<name>A0A0G4I5V0_9ALVE</name>
<reference evidence="2" key="1">
    <citation type="submission" date="2014-11" db="EMBL/GenBank/DDBJ databases">
        <authorList>
            <person name="Otto D Thomas"/>
            <person name="Naeem Raeece"/>
        </authorList>
    </citation>
    <scope>NUCLEOTIDE SEQUENCE</scope>
</reference>
<accession>A0A0G4I5V0</accession>
<gene>
    <name evidence="2" type="ORF">Cvel_1867</name>
</gene>
<dbReference type="PhylomeDB" id="A0A0G4I5V0"/>
<feature type="region of interest" description="Disordered" evidence="1">
    <location>
        <begin position="408"/>
        <end position="454"/>
    </location>
</feature>
<dbReference type="EMBL" id="CDMZ01005227">
    <property type="protein sequence ID" value="CEM52344.1"/>
    <property type="molecule type" value="Genomic_DNA"/>
</dbReference>
<dbReference type="VEuPathDB" id="CryptoDB:Cvel_1867"/>
<feature type="compositionally biased region" description="Basic and acidic residues" evidence="1">
    <location>
        <begin position="561"/>
        <end position="586"/>
    </location>
</feature>
<evidence type="ECO:0000313" key="2">
    <source>
        <dbReference type="EMBL" id="CEM52344.1"/>
    </source>
</evidence>
<proteinExistence type="predicted"/>
<feature type="region of interest" description="Disordered" evidence="1">
    <location>
        <begin position="122"/>
        <end position="169"/>
    </location>
</feature>
<feature type="region of interest" description="Disordered" evidence="1">
    <location>
        <begin position="718"/>
        <end position="783"/>
    </location>
</feature>
<protein>
    <submittedName>
        <fullName evidence="2">Uncharacterized protein</fullName>
    </submittedName>
</protein>
<dbReference type="AlphaFoldDB" id="A0A0G4I5V0"/>
<feature type="compositionally biased region" description="Basic and acidic residues" evidence="1">
    <location>
        <begin position="718"/>
        <end position="742"/>
    </location>
</feature>
<evidence type="ECO:0000256" key="1">
    <source>
        <dbReference type="SAM" id="MobiDB-lite"/>
    </source>
</evidence>
<feature type="compositionally biased region" description="Polar residues" evidence="1">
    <location>
        <begin position="408"/>
        <end position="422"/>
    </location>
</feature>